<evidence type="ECO:0000256" key="1">
    <source>
        <dbReference type="ARBA" id="ARBA00004418"/>
    </source>
</evidence>
<comment type="caution">
    <text evidence="4">The sequence shown here is derived from an EMBL/GenBank/DDBJ whole genome shotgun (WGS) entry which is preliminary data.</text>
</comment>
<name>A0A562D8C2_RHORH</name>
<dbReference type="AlphaFoldDB" id="A0A562D8C2"/>
<comment type="subcellular location">
    <subcellularLocation>
        <location evidence="1">Periplasm</location>
    </subcellularLocation>
</comment>
<sequence length="354" mass="38374">MTVSSLVRSRRSRAPIVVAAALSVVLTGCAGGSTGGLSADAQLPEEIPPGTSLSIAVKPTRIQLEATGRIDELPFTVSDWPDVSAGPDVIQAFRGDAVDLASNAAIPPIQAHATGLDARIVAVREKDSPQYSLATAPGTDIDSLDDLRGRKIALSPGQAQGVVVLRTLKSAGIALDEVEFVELPSTQFLTALQAKQVDVAPLAEPALTKYLDQYETEGARGVFTPEVDALSVLWAPVSVLEDPAKIAAIKKFIPLWAQGDVWAWENQDEWIRKYYVESEGVSHEDGRRIIETVGQKPAYPTDWDSAIEWTQETSELLDEAGWFDEFDVEQIFDRRFETIAAESVPQEYRKGSDS</sequence>
<keyword evidence="3" id="KW-0732">Signal</keyword>
<organism evidence="4 5">
    <name type="scientific">Rhodococcus rhodochrous J45</name>
    <dbReference type="NCBI Taxonomy" id="935266"/>
    <lineage>
        <taxon>Bacteria</taxon>
        <taxon>Bacillati</taxon>
        <taxon>Actinomycetota</taxon>
        <taxon>Actinomycetes</taxon>
        <taxon>Mycobacteriales</taxon>
        <taxon>Nocardiaceae</taxon>
        <taxon>Rhodococcus</taxon>
    </lineage>
</organism>
<dbReference type="SUPFAM" id="SSF53850">
    <property type="entry name" value="Periplasmic binding protein-like II"/>
    <property type="match status" value="1"/>
</dbReference>
<comment type="similarity">
    <text evidence="2">Belongs to the bacterial solute-binding protein SsuA/TauA family.</text>
</comment>
<dbReference type="Gene3D" id="3.40.190.10">
    <property type="entry name" value="Periplasmic binding protein-like II"/>
    <property type="match status" value="2"/>
</dbReference>
<dbReference type="Pfam" id="PF12974">
    <property type="entry name" value="Phosphonate-bd"/>
    <property type="match status" value="1"/>
</dbReference>
<evidence type="ECO:0000256" key="3">
    <source>
        <dbReference type="ARBA" id="ARBA00022729"/>
    </source>
</evidence>
<proteinExistence type="inferred from homology"/>
<dbReference type="EMBL" id="VLJT01000094">
    <property type="protein sequence ID" value="TWH05391.1"/>
    <property type="molecule type" value="Genomic_DNA"/>
</dbReference>
<dbReference type="PANTHER" id="PTHR30024:SF47">
    <property type="entry name" value="TAURINE-BINDING PERIPLASMIC PROTEIN"/>
    <property type="match status" value="1"/>
</dbReference>
<protein>
    <submittedName>
        <fullName evidence="4">Sulfonate transport system substrate-binding protein</fullName>
    </submittedName>
</protein>
<evidence type="ECO:0000256" key="2">
    <source>
        <dbReference type="ARBA" id="ARBA00010742"/>
    </source>
</evidence>
<gene>
    <name evidence="4" type="ORF">L618_000900001960</name>
</gene>
<dbReference type="Proteomes" id="UP000317573">
    <property type="component" value="Unassembled WGS sequence"/>
</dbReference>
<dbReference type="PANTHER" id="PTHR30024">
    <property type="entry name" value="ALIPHATIC SULFONATES-BINDING PROTEIN-RELATED"/>
    <property type="match status" value="1"/>
</dbReference>
<dbReference type="GO" id="GO:0042597">
    <property type="term" value="C:periplasmic space"/>
    <property type="evidence" value="ECO:0007669"/>
    <property type="project" value="UniProtKB-SubCell"/>
</dbReference>
<evidence type="ECO:0000313" key="4">
    <source>
        <dbReference type="EMBL" id="TWH05391.1"/>
    </source>
</evidence>
<reference evidence="4 5" key="1">
    <citation type="submission" date="2019-07" db="EMBL/GenBank/DDBJ databases">
        <title>Genome sequencing of lignin-degrading bacterial isolates.</title>
        <authorList>
            <person name="Gladden J."/>
        </authorList>
    </citation>
    <scope>NUCLEOTIDE SEQUENCE [LARGE SCALE GENOMIC DNA]</scope>
    <source>
        <strain evidence="4 5">J45</strain>
    </source>
</reference>
<accession>A0A562D8C2</accession>
<evidence type="ECO:0000313" key="5">
    <source>
        <dbReference type="Proteomes" id="UP000317573"/>
    </source>
</evidence>
<dbReference type="RefSeq" id="WP_145693472.1">
    <property type="nucleotide sequence ID" value="NZ_VLJT01000094.1"/>
</dbReference>